<evidence type="ECO:0000256" key="1">
    <source>
        <dbReference type="ARBA" id="ARBA00004613"/>
    </source>
</evidence>
<dbReference type="Pfam" id="PF15430">
    <property type="entry name" value="SVWC"/>
    <property type="match status" value="1"/>
</dbReference>
<dbReference type="EMBL" id="KJ184328">
    <property type="protein sequence ID" value="AHV85170.1"/>
    <property type="molecule type" value="mRNA"/>
</dbReference>
<protein>
    <submittedName>
        <fullName evidence="5">Vago protein</fullName>
    </submittedName>
</protein>
<reference evidence="5" key="1">
    <citation type="submission" date="2014-01" db="EMBL/GenBank/DDBJ databases">
        <title>Dengue virus inhibit the antimicrobial peptide genes of innate immunity in Aedes aegypti.</title>
        <authorList>
            <person name="Lin C.-C."/>
            <person name="Pai H."/>
            <person name="Chou S.-J."/>
        </authorList>
    </citation>
    <scope>NUCLEOTIDE SEQUENCE</scope>
    <source>
        <strain evidence="5">Kaohsiung</strain>
    </source>
</reference>
<evidence type="ECO:0000313" key="5">
    <source>
        <dbReference type="EMBL" id="AHV85170.1"/>
    </source>
</evidence>
<feature type="domain" description="Single" evidence="4">
    <location>
        <begin position="36"/>
        <end position="103"/>
    </location>
</feature>
<feature type="chain" id="PRO_5004952236" evidence="3">
    <location>
        <begin position="20"/>
        <end position="112"/>
    </location>
</feature>
<dbReference type="PANTHER" id="PTHR39957:SF1">
    <property type="entry name" value="AT09846P1-RELATED"/>
    <property type="match status" value="1"/>
</dbReference>
<dbReference type="AlphaFoldDB" id="X4YJV2"/>
<dbReference type="GO" id="GO:0005576">
    <property type="term" value="C:extracellular region"/>
    <property type="evidence" value="ECO:0007669"/>
    <property type="project" value="UniProtKB-SubCell"/>
</dbReference>
<dbReference type="VEuPathDB" id="VectorBase:AAEL000200"/>
<dbReference type="SMART" id="SM01318">
    <property type="entry name" value="SVWC"/>
    <property type="match status" value="1"/>
</dbReference>
<accession>X4YJV2</accession>
<dbReference type="InterPro" id="IPR053308">
    <property type="entry name" value="Vago-like"/>
</dbReference>
<dbReference type="PANTHER" id="PTHR39957">
    <property type="entry name" value="AT09846P1-RELATED"/>
    <property type="match status" value="1"/>
</dbReference>
<dbReference type="InterPro" id="IPR029277">
    <property type="entry name" value="SVWC_dom"/>
</dbReference>
<comment type="subcellular location">
    <subcellularLocation>
        <location evidence="1">Secreted</location>
    </subcellularLocation>
</comment>
<proteinExistence type="evidence at transcript level"/>
<sequence>MKAFAVSFALCCLIAVALAGQSILLNATHPDHPGKCYDPTSKLVLDPDEEKSIPGACTEAYCSRDYSLTFTSCVLSIVADPNCEKIKQDLTKDYPECCHKYKCVHDGKVSYH</sequence>
<keyword evidence="2" id="KW-0964">Secreted</keyword>
<organism evidence="5">
    <name type="scientific">Aedes aegypti</name>
    <name type="common">Yellowfever mosquito</name>
    <name type="synonym">Culex aegypti</name>
    <dbReference type="NCBI Taxonomy" id="7159"/>
    <lineage>
        <taxon>Eukaryota</taxon>
        <taxon>Metazoa</taxon>
        <taxon>Ecdysozoa</taxon>
        <taxon>Arthropoda</taxon>
        <taxon>Hexapoda</taxon>
        <taxon>Insecta</taxon>
        <taxon>Pterygota</taxon>
        <taxon>Neoptera</taxon>
        <taxon>Endopterygota</taxon>
        <taxon>Diptera</taxon>
        <taxon>Nematocera</taxon>
        <taxon>Culicoidea</taxon>
        <taxon>Culicidae</taxon>
        <taxon>Culicinae</taxon>
        <taxon>Aedini</taxon>
        <taxon>Aedes</taxon>
        <taxon>Stegomyia</taxon>
    </lineage>
</organism>
<name>X4YJV2_AEDAE</name>
<evidence type="ECO:0000256" key="3">
    <source>
        <dbReference type="SAM" id="SignalP"/>
    </source>
</evidence>
<evidence type="ECO:0000256" key="2">
    <source>
        <dbReference type="ARBA" id="ARBA00022525"/>
    </source>
</evidence>
<evidence type="ECO:0000259" key="4">
    <source>
        <dbReference type="SMART" id="SM01318"/>
    </source>
</evidence>
<feature type="signal peptide" evidence="3">
    <location>
        <begin position="1"/>
        <end position="19"/>
    </location>
</feature>
<keyword evidence="3" id="KW-0732">Signal</keyword>